<proteinExistence type="predicted"/>
<evidence type="ECO:0000313" key="3">
    <source>
        <dbReference type="Proteomes" id="UP001199314"/>
    </source>
</evidence>
<evidence type="ECO:0000259" key="1">
    <source>
        <dbReference type="Pfam" id="PF20285"/>
    </source>
</evidence>
<evidence type="ECO:0000313" key="2">
    <source>
        <dbReference type="EMBL" id="MBZ9778524.1"/>
    </source>
</evidence>
<dbReference type="EMBL" id="JAIQZE010000005">
    <property type="protein sequence ID" value="MBZ9778524.1"/>
    <property type="molecule type" value="Genomic_DNA"/>
</dbReference>
<feature type="domain" description="ABC-three component systems C-terminal" evidence="1">
    <location>
        <begin position="80"/>
        <end position="194"/>
    </location>
</feature>
<dbReference type="Pfam" id="PF20285">
    <property type="entry name" value="CTD9"/>
    <property type="match status" value="1"/>
</dbReference>
<protein>
    <recommendedName>
        <fullName evidence="1">ABC-three component systems C-terminal domain-containing protein</fullName>
    </recommendedName>
</protein>
<organism evidence="2 3">
    <name type="scientific">Psychroflexus longus</name>
    <dbReference type="NCBI Taxonomy" id="2873596"/>
    <lineage>
        <taxon>Bacteria</taxon>
        <taxon>Pseudomonadati</taxon>
        <taxon>Bacteroidota</taxon>
        <taxon>Flavobacteriia</taxon>
        <taxon>Flavobacteriales</taxon>
        <taxon>Flavobacteriaceae</taxon>
        <taxon>Psychroflexus</taxon>
    </lineage>
</organism>
<gene>
    <name evidence="2" type="ORF">LB452_06270</name>
</gene>
<sequence length="195" mass="22941">MAEFKQNAGPNSEQYASEGTMYIKKGIHFHYEKPVDEKYIQYLKLVEEFEEEVENGDSNIGDFIDKLLYYTNRSYDDKLDLKEKLKLGGYNESYYKKANALKEKYAMNFSVDELSISAQKIHAYILAEVSYRFFLHINPFIEENYSKVDISELINIKVVEPIEAILSQKNVLNIYKEDIMCMIYFLTGNCHINWN</sequence>
<name>A0ABS7XJ64_9FLAO</name>
<reference evidence="3" key="1">
    <citation type="submission" date="2023-07" db="EMBL/GenBank/DDBJ databases">
        <title>Novel species isolated from saline lakes on Tibetan Plateau.</title>
        <authorList>
            <person name="Lu H."/>
        </authorList>
    </citation>
    <scope>NUCLEOTIDE SEQUENCE [LARGE SCALE GENOMIC DNA]</scope>
    <source>
        <strain evidence="3">CAK8W</strain>
    </source>
</reference>
<accession>A0ABS7XJ64</accession>
<keyword evidence="3" id="KW-1185">Reference proteome</keyword>
<dbReference type="RefSeq" id="WP_224460878.1">
    <property type="nucleotide sequence ID" value="NZ_JAIQZE010000005.1"/>
</dbReference>
<dbReference type="InterPro" id="IPR046911">
    <property type="entry name" value="ABC-3C_CTD9"/>
</dbReference>
<comment type="caution">
    <text evidence="2">The sequence shown here is derived from an EMBL/GenBank/DDBJ whole genome shotgun (WGS) entry which is preliminary data.</text>
</comment>
<dbReference type="Proteomes" id="UP001199314">
    <property type="component" value="Unassembled WGS sequence"/>
</dbReference>